<sequence length="87" mass="8763">MEKPETAFKLARGQLNALGALGSLMHAQGQVGKAMDDLAAASAALRAEWGSESDILSALAQAFADLDTALAGDAPTVHSVGGRALAD</sequence>
<protein>
    <submittedName>
        <fullName evidence="1">Uncharacterized protein</fullName>
    </submittedName>
</protein>
<gene>
    <name evidence="1" type="ORF">KGQ19_00730</name>
</gene>
<organism evidence="1 2">
    <name type="scientific">Catenulispora pinistramenti</name>
    <dbReference type="NCBI Taxonomy" id="2705254"/>
    <lineage>
        <taxon>Bacteria</taxon>
        <taxon>Bacillati</taxon>
        <taxon>Actinomycetota</taxon>
        <taxon>Actinomycetes</taxon>
        <taxon>Catenulisporales</taxon>
        <taxon>Catenulisporaceae</taxon>
        <taxon>Catenulispora</taxon>
    </lineage>
</organism>
<name>A0ABS5KGQ7_9ACTN</name>
<keyword evidence="2" id="KW-1185">Reference proteome</keyword>
<accession>A0ABS5KGQ7</accession>
<dbReference type="RefSeq" id="WP_212007050.1">
    <property type="nucleotide sequence ID" value="NZ_JAAFYZ010000002.1"/>
</dbReference>
<comment type="caution">
    <text evidence="1">The sequence shown here is derived from an EMBL/GenBank/DDBJ whole genome shotgun (WGS) entry which is preliminary data.</text>
</comment>
<dbReference type="Proteomes" id="UP000730482">
    <property type="component" value="Unassembled WGS sequence"/>
</dbReference>
<reference evidence="1 2" key="1">
    <citation type="submission" date="2020-02" db="EMBL/GenBank/DDBJ databases">
        <title>Acidophilic actinobacteria isolated from forest soil.</title>
        <authorList>
            <person name="Golinska P."/>
        </authorList>
    </citation>
    <scope>NUCLEOTIDE SEQUENCE [LARGE SCALE GENOMIC DNA]</scope>
    <source>
        <strain evidence="1 2">NL8</strain>
    </source>
</reference>
<evidence type="ECO:0000313" key="1">
    <source>
        <dbReference type="EMBL" id="MBS2545384.1"/>
    </source>
</evidence>
<evidence type="ECO:0000313" key="2">
    <source>
        <dbReference type="Proteomes" id="UP000730482"/>
    </source>
</evidence>
<proteinExistence type="predicted"/>
<dbReference type="EMBL" id="JAAFYZ010000002">
    <property type="protein sequence ID" value="MBS2545384.1"/>
    <property type="molecule type" value="Genomic_DNA"/>
</dbReference>